<dbReference type="EMBL" id="JAAMPU010000062">
    <property type="protein sequence ID" value="NMH26449.1"/>
    <property type="molecule type" value="Genomic_DNA"/>
</dbReference>
<reference evidence="1" key="1">
    <citation type="submission" date="2020-02" db="EMBL/GenBank/DDBJ databases">
        <title>Flavobacterium sp. genome.</title>
        <authorList>
            <person name="Jung H.S."/>
            <person name="Baek J.H."/>
            <person name="Jeon C.O."/>
        </authorList>
    </citation>
    <scope>NUCLEOTIDE SEQUENCE</scope>
    <source>
        <strain evidence="1">SE-s28</strain>
    </source>
</reference>
<dbReference type="RefSeq" id="WP_169525293.1">
    <property type="nucleotide sequence ID" value="NZ_JAAMPU010000062.1"/>
</dbReference>
<keyword evidence="2" id="KW-1185">Reference proteome</keyword>
<gene>
    <name evidence="1" type="ORF">G6047_00230</name>
</gene>
<proteinExistence type="predicted"/>
<evidence type="ECO:0000313" key="1">
    <source>
        <dbReference type="EMBL" id="NMH26449.1"/>
    </source>
</evidence>
<organism evidence="1 2">
    <name type="scientific">Flavobacterium silvaticum</name>
    <dbReference type="NCBI Taxonomy" id="1852020"/>
    <lineage>
        <taxon>Bacteria</taxon>
        <taxon>Pseudomonadati</taxon>
        <taxon>Bacteroidota</taxon>
        <taxon>Flavobacteriia</taxon>
        <taxon>Flavobacteriales</taxon>
        <taxon>Flavobacteriaceae</taxon>
        <taxon>Flavobacterium</taxon>
    </lineage>
</organism>
<dbReference type="AlphaFoldDB" id="A0A972FNF9"/>
<protein>
    <submittedName>
        <fullName evidence="1">Uncharacterized protein</fullName>
    </submittedName>
</protein>
<name>A0A972FNF9_9FLAO</name>
<evidence type="ECO:0000313" key="2">
    <source>
        <dbReference type="Proteomes" id="UP000712080"/>
    </source>
</evidence>
<accession>A0A972FNF9</accession>
<dbReference type="Proteomes" id="UP000712080">
    <property type="component" value="Unassembled WGS sequence"/>
</dbReference>
<sequence>MKYILIKDKSGYEHLININKIERVQGWNDGSIIYLKNFEIDTKENLIQIKNKIDDCQIE</sequence>
<comment type="caution">
    <text evidence="1">The sequence shown here is derived from an EMBL/GenBank/DDBJ whole genome shotgun (WGS) entry which is preliminary data.</text>
</comment>